<evidence type="ECO:0000256" key="1">
    <source>
        <dbReference type="SAM" id="SignalP"/>
    </source>
</evidence>
<reference evidence="2" key="1">
    <citation type="submission" date="2022-11" db="EMBL/GenBank/DDBJ databases">
        <authorList>
            <person name="Petersen C."/>
        </authorList>
    </citation>
    <scope>NUCLEOTIDE SEQUENCE</scope>
    <source>
        <strain evidence="2">IBT 30069</strain>
    </source>
</reference>
<keyword evidence="1" id="KW-0732">Signal</keyword>
<comment type="caution">
    <text evidence="2">The sequence shown here is derived from an EMBL/GenBank/DDBJ whole genome shotgun (WGS) entry which is preliminary data.</text>
</comment>
<name>A0A9W9KJG2_9EURO</name>
<dbReference type="AlphaFoldDB" id="A0A9W9KJG2"/>
<reference evidence="2" key="2">
    <citation type="journal article" date="2023" name="IMA Fungus">
        <title>Comparative genomic study of the Penicillium genus elucidates a diverse pangenome and 15 lateral gene transfer events.</title>
        <authorList>
            <person name="Petersen C."/>
            <person name="Sorensen T."/>
            <person name="Nielsen M.R."/>
            <person name="Sondergaard T.E."/>
            <person name="Sorensen J.L."/>
            <person name="Fitzpatrick D.A."/>
            <person name="Frisvad J.C."/>
            <person name="Nielsen K.L."/>
        </authorList>
    </citation>
    <scope>NUCLEOTIDE SEQUENCE</scope>
    <source>
        <strain evidence="2">IBT 30069</strain>
    </source>
</reference>
<organism evidence="2 3">
    <name type="scientific">Penicillium angulare</name>
    <dbReference type="NCBI Taxonomy" id="116970"/>
    <lineage>
        <taxon>Eukaryota</taxon>
        <taxon>Fungi</taxon>
        <taxon>Dikarya</taxon>
        <taxon>Ascomycota</taxon>
        <taxon>Pezizomycotina</taxon>
        <taxon>Eurotiomycetes</taxon>
        <taxon>Eurotiomycetidae</taxon>
        <taxon>Eurotiales</taxon>
        <taxon>Aspergillaceae</taxon>
        <taxon>Penicillium</taxon>
    </lineage>
</organism>
<dbReference type="OrthoDB" id="4292214at2759"/>
<evidence type="ECO:0008006" key="4">
    <source>
        <dbReference type="Google" id="ProtNLM"/>
    </source>
</evidence>
<feature type="signal peptide" evidence="1">
    <location>
        <begin position="1"/>
        <end position="19"/>
    </location>
</feature>
<evidence type="ECO:0000313" key="2">
    <source>
        <dbReference type="EMBL" id="KAJ5108630.1"/>
    </source>
</evidence>
<dbReference type="EMBL" id="JAPQKH010000003">
    <property type="protein sequence ID" value="KAJ5108630.1"/>
    <property type="molecule type" value="Genomic_DNA"/>
</dbReference>
<proteinExistence type="predicted"/>
<keyword evidence="3" id="KW-1185">Reference proteome</keyword>
<sequence length="172" mass="18419">MHLTPLFALMATFCTLSVAVPVNHDHALAHNPSRTNVLASSSAAYASPSATPSMITVAGAYQCPPKQRKSCCTSLEETTKELMKPVSDLVPSIGGISISSKVSFQCNPMDPLAAPQTCQGHGYTPMCCVNATTESSMDACQPFEKAKEKYYQSLGFNKSEETNTDLINDVFS</sequence>
<feature type="chain" id="PRO_5040803225" description="Hydrophobin" evidence="1">
    <location>
        <begin position="20"/>
        <end position="172"/>
    </location>
</feature>
<dbReference type="Proteomes" id="UP001149165">
    <property type="component" value="Unassembled WGS sequence"/>
</dbReference>
<protein>
    <recommendedName>
        <fullName evidence="4">Hydrophobin</fullName>
    </recommendedName>
</protein>
<gene>
    <name evidence="2" type="ORF">N7456_005305</name>
</gene>
<evidence type="ECO:0000313" key="3">
    <source>
        <dbReference type="Proteomes" id="UP001149165"/>
    </source>
</evidence>
<accession>A0A9W9KJG2</accession>